<organism evidence="2 3">
    <name type="scientific">Shewanella algidipiscicola</name>
    <dbReference type="NCBI Taxonomy" id="614070"/>
    <lineage>
        <taxon>Bacteria</taxon>
        <taxon>Pseudomonadati</taxon>
        <taxon>Pseudomonadota</taxon>
        <taxon>Gammaproteobacteria</taxon>
        <taxon>Alteromonadales</taxon>
        <taxon>Shewanellaceae</taxon>
        <taxon>Shewanella</taxon>
    </lineage>
</organism>
<comment type="caution">
    <text evidence="2">The sequence shown here is derived from an EMBL/GenBank/DDBJ whole genome shotgun (WGS) entry which is preliminary data.</text>
</comment>
<evidence type="ECO:0000313" key="2">
    <source>
        <dbReference type="EMBL" id="GIU47859.1"/>
    </source>
</evidence>
<feature type="signal peptide" evidence="1">
    <location>
        <begin position="1"/>
        <end position="33"/>
    </location>
</feature>
<accession>A0ABQ4PJL0</accession>
<proteinExistence type="predicted"/>
<gene>
    <name evidence="2" type="ORF">TUM4630_22820</name>
</gene>
<evidence type="ECO:0000313" key="3">
    <source>
        <dbReference type="Proteomes" id="UP000761574"/>
    </source>
</evidence>
<feature type="chain" id="PRO_5046968897" evidence="1">
    <location>
        <begin position="34"/>
        <end position="277"/>
    </location>
</feature>
<dbReference type="EMBL" id="BPFB01000025">
    <property type="protein sequence ID" value="GIU47859.1"/>
    <property type="molecule type" value="Genomic_DNA"/>
</dbReference>
<sequence length="277" mass="30949">MYCHPQPLMKPISSAITMSLLCVLLLMCNSTYATQVIASSKIGANIATDMDEPCDTAISGSQFQASYQITTTDHHTNTQQHTGLILTRFNDNILHQHNQVSFEAWHKNGEYVRYFPAEKRSISYRRGDLLALNIASDIDRQFHLIAPHTLAQLSLVDSSQGQCYAQQQYRNAHNKNEAEPLVSIDWLPQLSLPKSLTIDTGDQRISYQLTTLKAINGDNFNRLIADYQDLDFADVGDSESDPFIAKMITQGFIQHGSSGFYSSDGEKLQPTSGGHHH</sequence>
<name>A0ABQ4PJL0_9GAMM</name>
<evidence type="ECO:0000256" key="1">
    <source>
        <dbReference type="SAM" id="SignalP"/>
    </source>
</evidence>
<keyword evidence="1" id="KW-0732">Signal</keyword>
<protein>
    <submittedName>
        <fullName evidence="2">Uncharacterized protein</fullName>
    </submittedName>
</protein>
<keyword evidence="3" id="KW-1185">Reference proteome</keyword>
<dbReference type="Proteomes" id="UP000761574">
    <property type="component" value="Unassembled WGS sequence"/>
</dbReference>
<reference evidence="2 3" key="1">
    <citation type="submission" date="2021-05" db="EMBL/GenBank/DDBJ databases">
        <title>Molecular characterization for Shewanella algae harboring chromosomal blaOXA-55-like strains isolated from clinical and environment sample.</title>
        <authorList>
            <person name="Ohama Y."/>
            <person name="Aoki K."/>
            <person name="Harada S."/>
            <person name="Moriya K."/>
            <person name="Ishii Y."/>
            <person name="Tateda K."/>
        </authorList>
    </citation>
    <scope>NUCLEOTIDE SEQUENCE [LARGE SCALE GENOMIC DNA]</scope>
    <source>
        <strain evidence="2 3">LMG 23746</strain>
    </source>
</reference>